<accession>A0A4R2JF86</accession>
<comment type="caution">
    <text evidence="2">The sequence shown here is derived from an EMBL/GenBank/DDBJ whole genome shotgun (WGS) entry which is preliminary data.</text>
</comment>
<evidence type="ECO:0000313" key="2">
    <source>
        <dbReference type="EMBL" id="TCO55508.1"/>
    </source>
</evidence>
<name>A0A4R2JF86_9THEO</name>
<dbReference type="RefSeq" id="WP_165911615.1">
    <property type="nucleotide sequence ID" value="NZ_SLWU01000039.1"/>
</dbReference>
<protein>
    <recommendedName>
        <fullName evidence="4">DNA replication protein DnaD</fullName>
    </recommendedName>
</protein>
<dbReference type="Proteomes" id="UP000294886">
    <property type="component" value="Unassembled WGS sequence"/>
</dbReference>
<evidence type="ECO:0008006" key="4">
    <source>
        <dbReference type="Google" id="ProtNLM"/>
    </source>
</evidence>
<proteinExistence type="predicted"/>
<reference evidence="2 3" key="1">
    <citation type="submission" date="2019-03" db="EMBL/GenBank/DDBJ databases">
        <title>Genomic Encyclopedia of Type Strains, Phase IV (KMG-IV): sequencing the most valuable type-strain genomes for metagenomic binning, comparative biology and taxonomic classification.</title>
        <authorList>
            <person name="Goeker M."/>
        </authorList>
    </citation>
    <scope>NUCLEOTIDE SEQUENCE [LARGE SCALE GENOMIC DNA]</scope>
    <source>
        <strain evidence="2 3">DSM 13054</strain>
    </source>
</reference>
<feature type="region of interest" description="Disordered" evidence="1">
    <location>
        <begin position="247"/>
        <end position="267"/>
    </location>
</feature>
<sequence>MENIRNNNYINPEVKKMMELNFEGNIIPAQWYKKITYPSGKPNLNAIIILSEIVYWYRPKIERNPYTGEVIGYKQKFNGDKLQRSYQSFADQFGLTKRQVQEAIKYLQKLGLIKVEFRNLKTDKGLTLTNIMFIEPVTEKIKEITYSDLNPVTETTETTEKEDNELYFSQPKNIQQGHTQTSHVRMGDLSHSNVIPPTSVIPPTLECKTSHIKTEDLPHSNVGGPTFERGTYTEITTENTTKITTEIITNNNPPDGGVNSQPSAGAAAEINKQYQKITGRDKLSFFATLLKKYPEERITNAVAYLEKAALQEEINNPEGFLVSTLKNNWDMNSFNHKTQKEFTPPRNYFNSYTQRSYNVEELEKKLLEYSYRKGREERNLPGVVDKSIEELERRLLGYP</sequence>
<dbReference type="AlphaFoldDB" id="A0A4R2JF86"/>
<dbReference type="EMBL" id="SLWU01000039">
    <property type="protein sequence ID" value="TCO55508.1"/>
    <property type="molecule type" value="Genomic_DNA"/>
</dbReference>
<evidence type="ECO:0000313" key="3">
    <source>
        <dbReference type="Proteomes" id="UP000294886"/>
    </source>
</evidence>
<dbReference type="InterPro" id="IPR036388">
    <property type="entry name" value="WH-like_DNA-bd_sf"/>
</dbReference>
<gene>
    <name evidence="2" type="ORF">EV203_13914</name>
</gene>
<evidence type="ECO:0000256" key="1">
    <source>
        <dbReference type="SAM" id="MobiDB-lite"/>
    </source>
</evidence>
<organism evidence="2 3">
    <name type="scientific">Caldanaerobacter subterraneus</name>
    <dbReference type="NCBI Taxonomy" id="911092"/>
    <lineage>
        <taxon>Bacteria</taxon>
        <taxon>Bacillati</taxon>
        <taxon>Bacillota</taxon>
        <taxon>Clostridia</taxon>
        <taxon>Thermoanaerobacterales</taxon>
        <taxon>Thermoanaerobacteraceae</taxon>
        <taxon>Caldanaerobacter</taxon>
    </lineage>
</organism>
<dbReference type="Gene3D" id="1.10.10.10">
    <property type="entry name" value="Winged helix-like DNA-binding domain superfamily/Winged helix DNA-binding domain"/>
    <property type="match status" value="1"/>
</dbReference>